<dbReference type="AlphaFoldDB" id="A0A0P9FDV1"/>
<feature type="chain" id="PRO_5006156991" evidence="2">
    <location>
        <begin position="25"/>
        <end position="222"/>
    </location>
</feature>
<feature type="signal peptide" evidence="2">
    <location>
        <begin position="1"/>
        <end position="24"/>
    </location>
</feature>
<dbReference type="Proteomes" id="UP000053890">
    <property type="component" value="Unassembled WGS sequence"/>
</dbReference>
<protein>
    <submittedName>
        <fullName evidence="3">Uncharacterized protein</fullName>
    </submittedName>
</protein>
<evidence type="ECO:0000256" key="2">
    <source>
        <dbReference type="SAM" id="SignalP"/>
    </source>
</evidence>
<evidence type="ECO:0000256" key="1">
    <source>
        <dbReference type="SAM" id="MobiDB-lite"/>
    </source>
</evidence>
<dbReference type="RefSeq" id="XP_018269980.1">
    <property type="nucleotide sequence ID" value="XM_018417356.1"/>
</dbReference>
<keyword evidence="4" id="KW-1185">Reference proteome</keyword>
<feature type="region of interest" description="Disordered" evidence="1">
    <location>
        <begin position="108"/>
        <end position="152"/>
    </location>
</feature>
<gene>
    <name evidence="3" type="ORF">RHOBADRAFT_54516</name>
</gene>
<feature type="compositionally biased region" description="Low complexity" evidence="1">
    <location>
        <begin position="111"/>
        <end position="152"/>
    </location>
</feature>
<proteinExistence type="predicted"/>
<evidence type="ECO:0000313" key="4">
    <source>
        <dbReference type="Proteomes" id="UP000053890"/>
    </source>
</evidence>
<name>A0A0P9FDV1_RHOGW</name>
<feature type="region of interest" description="Disordered" evidence="1">
    <location>
        <begin position="51"/>
        <end position="94"/>
    </location>
</feature>
<reference evidence="3 4" key="1">
    <citation type="journal article" date="2015" name="Front. Microbiol.">
        <title>Genome sequence of the plant growth promoting endophytic yeast Rhodotorula graminis WP1.</title>
        <authorList>
            <person name="Firrincieli A."/>
            <person name="Otillar R."/>
            <person name="Salamov A."/>
            <person name="Schmutz J."/>
            <person name="Khan Z."/>
            <person name="Redman R.S."/>
            <person name="Fleck N.D."/>
            <person name="Lindquist E."/>
            <person name="Grigoriev I.V."/>
            <person name="Doty S.L."/>
        </authorList>
    </citation>
    <scope>NUCLEOTIDE SEQUENCE [LARGE SCALE GENOMIC DNA]</scope>
    <source>
        <strain evidence="3 4">WP1</strain>
    </source>
</reference>
<sequence length="222" mass="23066">MRLAPLASAAYALVALAALPTSHADSSLATTSPLAPQPSRTALLPIIERTQAPTARRMRHARRALAPPVERTHEGDEDEVGAAVTSREGAVGRSELEGSVPVVWVSEERGGASSAAASSSSSRRSRSTGLASTSTSLGSSSPSSTSTSSPQPTALGAAALLSAPLPGRTLAVFPVTAYMAYERLLYRRQFRTRRAEDAAREARTALEVEMRVMGGGGRGAAR</sequence>
<evidence type="ECO:0000313" key="3">
    <source>
        <dbReference type="EMBL" id="KPV73931.1"/>
    </source>
</evidence>
<dbReference type="GeneID" id="28977804"/>
<keyword evidence="2" id="KW-0732">Signal</keyword>
<organism evidence="3 4">
    <name type="scientific">Rhodotorula graminis (strain WP1)</name>
    <dbReference type="NCBI Taxonomy" id="578459"/>
    <lineage>
        <taxon>Eukaryota</taxon>
        <taxon>Fungi</taxon>
        <taxon>Dikarya</taxon>
        <taxon>Basidiomycota</taxon>
        <taxon>Pucciniomycotina</taxon>
        <taxon>Microbotryomycetes</taxon>
        <taxon>Sporidiobolales</taxon>
        <taxon>Sporidiobolaceae</taxon>
        <taxon>Rhodotorula</taxon>
    </lineage>
</organism>
<dbReference type="EMBL" id="KQ474081">
    <property type="protein sequence ID" value="KPV73931.1"/>
    <property type="molecule type" value="Genomic_DNA"/>
</dbReference>
<accession>A0A0P9FDV1</accession>